<evidence type="ECO:0000313" key="3">
    <source>
        <dbReference type="Proteomes" id="UP001212823"/>
    </source>
</evidence>
<dbReference type="CDD" id="cd02440">
    <property type="entry name" value="AdoMet_MTases"/>
    <property type="match status" value="1"/>
</dbReference>
<dbReference type="Pfam" id="PF08241">
    <property type="entry name" value="Methyltransf_11"/>
    <property type="match status" value="1"/>
</dbReference>
<dbReference type="GO" id="GO:0008757">
    <property type="term" value="F:S-adenosylmethionine-dependent methyltransferase activity"/>
    <property type="evidence" value="ECO:0007669"/>
    <property type="project" value="InterPro"/>
</dbReference>
<dbReference type="Gene3D" id="3.40.50.150">
    <property type="entry name" value="Vaccinia Virus protein VP39"/>
    <property type="match status" value="1"/>
</dbReference>
<dbReference type="AlphaFoldDB" id="A0AAP3VA60"/>
<evidence type="ECO:0000259" key="1">
    <source>
        <dbReference type="Pfam" id="PF08241"/>
    </source>
</evidence>
<dbReference type="Proteomes" id="UP001212823">
    <property type="component" value="Unassembled WGS sequence"/>
</dbReference>
<protein>
    <submittedName>
        <fullName evidence="2">Class I SAM-dependent methyltransferase</fullName>
    </submittedName>
</protein>
<accession>A0AAP3VA60</accession>
<dbReference type="InterPro" id="IPR013216">
    <property type="entry name" value="Methyltransf_11"/>
</dbReference>
<comment type="caution">
    <text evidence="2">The sequence shown here is derived from an EMBL/GenBank/DDBJ whole genome shotgun (WGS) entry which is preliminary data.</text>
</comment>
<gene>
    <name evidence="2" type="ORF">PNE45_09200</name>
</gene>
<evidence type="ECO:0000313" key="2">
    <source>
        <dbReference type="EMBL" id="MDB8018207.1"/>
    </source>
</evidence>
<dbReference type="GO" id="GO:0032259">
    <property type="term" value="P:methylation"/>
    <property type="evidence" value="ECO:0007669"/>
    <property type="project" value="UniProtKB-KW"/>
</dbReference>
<dbReference type="InterPro" id="IPR050508">
    <property type="entry name" value="Methyltransf_Superfamily"/>
</dbReference>
<sequence>MYVTELEEYYNKFNEEKRLNSRHGRVEFITSMKYIHDCLGSLMNEKQLDLRSQIKILDVGAGTGRYSVPLAEEGYDVTALELVKHNLGRLKQKSDKVKAYQGNATKLKKFGNDEFDLTLVFGPMYHLKSAEEKLAALNEAKRVTKPGGYILVAYIMNEYSVITYAIKEKHIKEGIDGGMLDESFHCTEKANDLYSFVRLEDIEALNAQAALTREKIIAADGAANYIRPYLNALDEEEFDMFVQYHLSTCERADLMGASAHTVDILRVCGDSE</sequence>
<proteinExistence type="predicted"/>
<dbReference type="PANTHER" id="PTHR42912:SF80">
    <property type="entry name" value="METHYLTRANSFERASE DOMAIN-CONTAINING PROTEIN"/>
    <property type="match status" value="1"/>
</dbReference>
<dbReference type="PANTHER" id="PTHR42912">
    <property type="entry name" value="METHYLTRANSFERASE"/>
    <property type="match status" value="1"/>
</dbReference>
<keyword evidence="2" id="KW-0808">Transferase</keyword>
<organism evidence="2 3">
    <name type="scientific">Agathobacter rectalis</name>
    <dbReference type="NCBI Taxonomy" id="39491"/>
    <lineage>
        <taxon>Bacteria</taxon>
        <taxon>Bacillati</taxon>
        <taxon>Bacillota</taxon>
        <taxon>Clostridia</taxon>
        <taxon>Lachnospirales</taxon>
        <taxon>Lachnospiraceae</taxon>
        <taxon>Agathobacter</taxon>
    </lineage>
</organism>
<dbReference type="EMBL" id="JAQLYE010000014">
    <property type="protein sequence ID" value="MDB8018207.1"/>
    <property type="molecule type" value="Genomic_DNA"/>
</dbReference>
<keyword evidence="2" id="KW-0489">Methyltransferase</keyword>
<reference evidence="2" key="1">
    <citation type="submission" date="2023-01" db="EMBL/GenBank/DDBJ databases">
        <title>Human gut microbiome strain richness.</title>
        <authorList>
            <person name="Chen-Liaw A."/>
        </authorList>
    </citation>
    <scope>NUCLEOTIDE SEQUENCE</scope>
    <source>
        <strain evidence="2">1001283st1_D2_1001283B150209_150212</strain>
    </source>
</reference>
<dbReference type="SUPFAM" id="SSF53335">
    <property type="entry name" value="S-adenosyl-L-methionine-dependent methyltransferases"/>
    <property type="match status" value="1"/>
</dbReference>
<dbReference type="InterPro" id="IPR029063">
    <property type="entry name" value="SAM-dependent_MTases_sf"/>
</dbReference>
<name>A0AAP3VA60_9FIRM</name>
<feature type="domain" description="Methyltransferase type 11" evidence="1">
    <location>
        <begin position="57"/>
        <end position="151"/>
    </location>
</feature>